<feature type="transmembrane region" description="Helical" evidence="2">
    <location>
        <begin position="119"/>
        <end position="140"/>
    </location>
</feature>
<keyword evidence="5" id="KW-1185">Reference proteome</keyword>
<sequence>MTVQIQVVQLTLPLFIGTIVNWLLFGVLLVQVYIYYAAFPHDPRWAKLGVAAVILLEILETVADLREMVNTFGLRWGDLEALDEIGMSWFAVPVLGPVIASIGQFVFGWRIHLIGQTIYLPILICFTSVVQLGAGVWTGVNIAKAGRFSLLQNTNVPATSLWLASTSLCDVLILAGMVYYLSKARQREFTRMNSAISRILFLTVETGALCTIVVLVDLYLFLAFKGTNLHLSLCIELSKIYSNSILLIFNSRATISYRVIQPEDVNISVAVDKTVTSIRFARPSLATASGTTSATDHGELDSSQSHDETKKIHDTIV</sequence>
<name>A0A8H6S851_9AGAR</name>
<keyword evidence="2" id="KW-0472">Membrane</keyword>
<dbReference type="GeneID" id="59349104"/>
<dbReference type="AlphaFoldDB" id="A0A8H6S851"/>
<dbReference type="Proteomes" id="UP000636479">
    <property type="component" value="Unassembled WGS sequence"/>
</dbReference>
<dbReference type="PANTHER" id="PTHR40465">
    <property type="entry name" value="CHROMOSOME 1, WHOLE GENOME SHOTGUN SEQUENCE"/>
    <property type="match status" value="1"/>
</dbReference>
<dbReference type="RefSeq" id="XP_037215982.1">
    <property type="nucleotide sequence ID" value="XM_037366588.1"/>
</dbReference>
<evidence type="ECO:0000256" key="2">
    <source>
        <dbReference type="SAM" id="Phobius"/>
    </source>
</evidence>
<keyword evidence="2" id="KW-1133">Transmembrane helix</keyword>
<reference evidence="4" key="1">
    <citation type="submission" date="2020-05" db="EMBL/GenBank/DDBJ databases">
        <title>Mycena genomes resolve the evolution of fungal bioluminescence.</title>
        <authorList>
            <person name="Tsai I.J."/>
        </authorList>
    </citation>
    <scope>NUCLEOTIDE SEQUENCE</scope>
    <source>
        <strain evidence="4">171206Taipei</strain>
    </source>
</reference>
<feature type="transmembrane region" description="Helical" evidence="2">
    <location>
        <begin position="85"/>
        <end position="107"/>
    </location>
</feature>
<proteinExistence type="predicted"/>
<feature type="transmembrane region" description="Helical" evidence="2">
    <location>
        <begin position="160"/>
        <end position="180"/>
    </location>
</feature>
<protein>
    <recommendedName>
        <fullName evidence="3">DUF6534 domain-containing protein</fullName>
    </recommendedName>
</protein>
<feature type="transmembrane region" description="Helical" evidence="2">
    <location>
        <begin position="200"/>
        <end position="223"/>
    </location>
</feature>
<keyword evidence="2" id="KW-0812">Transmembrane</keyword>
<feature type="domain" description="DUF6534" evidence="3">
    <location>
        <begin position="167"/>
        <end position="253"/>
    </location>
</feature>
<feature type="compositionally biased region" description="Basic and acidic residues" evidence="1">
    <location>
        <begin position="296"/>
        <end position="317"/>
    </location>
</feature>
<feature type="transmembrane region" description="Helical" evidence="2">
    <location>
        <begin position="12"/>
        <end position="36"/>
    </location>
</feature>
<feature type="region of interest" description="Disordered" evidence="1">
    <location>
        <begin position="288"/>
        <end position="317"/>
    </location>
</feature>
<dbReference type="InterPro" id="IPR045339">
    <property type="entry name" value="DUF6534"/>
</dbReference>
<evidence type="ECO:0000256" key="1">
    <source>
        <dbReference type="SAM" id="MobiDB-lite"/>
    </source>
</evidence>
<dbReference type="OrthoDB" id="2953893at2759"/>
<organism evidence="4 5">
    <name type="scientific">Mycena indigotica</name>
    <dbReference type="NCBI Taxonomy" id="2126181"/>
    <lineage>
        <taxon>Eukaryota</taxon>
        <taxon>Fungi</taxon>
        <taxon>Dikarya</taxon>
        <taxon>Basidiomycota</taxon>
        <taxon>Agaricomycotina</taxon>
        <taxon>Agaricomycetes</taxon>
        <taxon>Agaricomycetidae</taxon>
        <taxon>Agaricales</taxon>
        <taxon>Marasmiineae</taxon>
        <taxon>Mycenaceae</taxon>
        <taxon>Mycena</taxon>
    </lineage>
</organism>
<accession>A0A8H6S851</accession>
<evidence type="ECO:0000313" key="4">
    <source>
        <dbReference type="EMBL" id="KAF7294619.1"/>
    </source>
</evidence>
<gene>
    <name evidence="4" type="ORF">MIND_00998500</name>
</gene>
<dbReference type="Pfam" id="PF20152">
    <property type="entry name" value="DUF6534"/>
    <property type="match status" value="1"/>
</dbReference>
<dbReference type="PANTHER" id="PTHR40465:SF1">
    <property type="entry name" value="DUF6534 DOMAIN-CONTAINING PROTEIN"/>
    <property type="match status" value="1"/>
</dbReference>
<dbReference type="EMBL" id="JACAZF010000009">
    <property type="protein sequence ID" value="KAF7294619.1"/>
    <property type="molecule type" value="Genomic_DNA"/>
</dbReference>
<evidence type="ECO:0000313" key="5">
    <source>
        <dbReference type="Proteomes" id="UP000636479"/>
    </source>
</evidence>
<evidence type="ECO:0000259" key="3">
    <source>
        <dbReference type="Pfam" id="PF20152"/>
    </source>
</evidence>
<comment type="caution">
    <text evidence="4">The sequence shown here is derived from an EMBL/GenBank/DDBJ whole genome shotgun (WGS) entry which is preliminary data.</text>
</comment>